<dbReference type="GO" id="GO:0003677">
    <property type="term" value="F:DNA binding"/>
    <property type="evidence" value="ECO:0007669"/>
    <property type="project" value="InterPro"/>
</dbReference>
<dbReference type="RefSeq" id="WP_051911276.1">
    <property type="nucleotide sequence ID" value="NZ_JGYG01000010.1"/>
</dbReference>
<feature type="domain" description="Antirepressor protein C-terminal" evidence="1">
    <location>
        <begin position="137"/>
        <end position="242"/>
    </location>
</feature>
<dbReference type="STRING" id="195105.CN97_00660"/>
<evidence type="ECO:0000313" key="3">
    <source>
        <dbReference type="Proteomes" id="UP000028826"/>
    </source>
</evidence>
<dbReference type="Proteomes" id="UP000028826">
    <property type="component" value="Unassembled WGS sequence"/>
</dbReference>
<dbReference type="eggNOG" id="COG3645">
    <property type="taxonomic scope" value="Bacteria"/>
</dbReference>
<protein>
    <submittedName>
        <fullName evidence="2">Antirepressor</fullName>
    </submittedName>
</protein>
<dbReference type="InterPro" id="IPR014054">
    <property type="entry name" value="Phage_regulatory_Rha"/>
</dbReference>
<comment type="caution">
    <text evidence="2">The sequence shown here is derived from an EMBL/GenBank/DDBJ whole genome shotgun (WGS) entry which is preliminary data.</text>
</comment>
<dbReference type="Pfam" id="PF09669">
    <property type="entry name" value="Phage_pRha"/>
    <property type="match status" value="1"/>
</dbReference>
<keyword evidence="3" id="KW-1185">Reference proteome</keyword>
<gene>
    <name evidence="2" type="ORF">CN97_00660</name>
</gene>
<evidence type="ECO:0000259" key="1">
    <source>
        <dbReference type="Pfam" id="PF03374"/>
    </source>
</evidence>
<accession>A0A086Y0D5</accession>
<organism evidence="2 3">
    <name type="scientific">Haematobacter massiliensis</name>
    <dbReference type="NCBI Taxonomy" id="195105"/>
    <lineage>
        <taxon>Bacteria</taxon>
        <taxon>Pseudomonadati</taxon>
        <taxon>Pseudomonadota</taxon>
        <taxon>Alphaproteobacteria</taxon>
        <taxon>Rhodobacterales</taxon>
        <taxon>Paracoccaceae</taxon>
        <taxon>Haematobacter</taxon>
    </lineage>
</organism>
<reference evidence="2 3" key="1">
    <citation type="submission" date="2014-03" db="EMBL/GenBank/DDBJ databases">
        <title>Genome of Haematobacter massiliensis CCUG 47968.</title>
        <authorList>
            <person name="Wang D."/>
            <person name="Wang G."/>
        </authorList>
    </citation>
    <scope>NUCLEOTIDE SEQUENCE [LARGE SCALE GENOMIC DNA]</scope>
    <source>
        <strain evidence="2 3">CCUG 47968</strain>
    </source>
</reference>
<name>A0A086Y0D5_9RHOB</name>
<evidence type="ECO:0000313" key="2">
    <source>
        <dbReference type="EMBL" id="KFI27735.1"/>
    </source>
</evidence>
<sequence>MEQNTPKGNFPVAGLAAGQQIAMSSREIAELCEKRHDHILRDIEKMLRDIGAPKFGAADFEAEYLDGQGKPRKEYRLPKDLTVTLITGYRADLRYKVVKRLEELEGVRSARPMLDFSDPAVMLGVFQHLQGQVAEKEAIIEEQGGRLKKLDRLEGAKGSMCISDAAKTLGVGRDYLFKFMSARRWIFKRSGGKTWLAYDDKRKSGYLEHDDFMKINDVGEERVYTRVLVTAKGLVKLAELLEQPIN</sequence>
<dbReference type="AlphaFoldDB" id="A0A086Y0D5"/>
<dbReference type="Pfam" id="PF03374">
    <property type="entry name" value="ANT"/>
    <property type="match status" value="1"/>
</dbReference>
<dbReference type="eggNOG" id="COG3646">
    <property type="taxonomic scope" value="Bacteria"/>
</dbReference>
<dbReference type="InterPro" id="IPR005039">
    <property type="entry name" value="Ant_C"/>
</dbReference>
<dbReference type="EMBL" id="JGYG01000010">
    <property type="protein sequence ID" value="KFI27735.1"/>
    <property type="molecule type" value="Genomic_DNA"/>
</dbReference>
<proteinExistence type="predicted"/>